<evidence type="ECO:0000256" key="3">
    <source>
        <dbReference type="PIRSR" id="PIRSR623088-1"/>
    </source>
</evidence>
<dbReference type="GO" id="GO:0046872">
    <property type="term" value="F:metal ion binding"/>
    <property type="evidence" value="ECO:0007669"/>
    <property type="project" value="UniProtKB-KW"/>
</dbReference>
<feature type="binding site" evidence="4">
    <location>
        <position position="301"/>
    </location>
    <ligand>
        <name>Zn(2+)</name>
        <dbReference type="ChEBI" id="CHEBI:29105"/>
        <label>2</label>
    </ligand>
</feature>
<dbReference type="PROSITE" id="PS00126">
    <property type="entry name" value="PDEASE_I_1"/>
    <property type="match status" value="1"/>
</dbReference>
<dbReference type="AlphaFoldDB" id="A0A024VMV5"/>
<sequence>MLKKIVFRILAYTTLCIFLYIGSYTSELQIRYVFYNLLVTGYKLDKIESDMKNKTSNKKISTGIEDLINMLKEENKNKNYTYIYVNIYIYSLFLKIFYFSILPYTVMIKFCDAVITCITMFTSRFFKMITNKKFIEAYVSKSKSNFAGEEVPKGVDFKLNKSFSNNDCISTDKVDLDKKQIKKFLKQINISQLTKMIQFIDNKLLSDWDFNCLTYFDESEYPFFDINLSLICTIDHNIPINIIINFLCFVEKQYNNVPYHNTIHATMVTQKFFCLAKKLGIYDDLEYKIKLVMFISGICHDIGHPGYNNLFFVNSLHPLSIIYNDISVLENYHASITFKILQLNQCNILKNFSEKVRLYLFLYVNVNTYIYIYIYIYSLFIKYIYFFNRTFQGHKML</sequence>
<evidence type="ECO:0000313" key="8">
    <source>
        <dbReference type="Proteomes" id="UP000030656"/>
    </source>
</evidence>
<feature type="binding site" evidence="4">
    <location>
        <position position="300"/>
    </location>
    <ligand>
        <name>Zn(2+)</name>
        <dbReference type="ChEBI" id="CHEBI:29105"/>
        <label>1</label>
    </ligand>
</feature>
<evidence type="ECO:0000313" key="7">
    <source>
        <dbReference type="EMBL" id="ETW29545.1"/>
    </source>
</evidence>
<proteinExistence type="predicted"/>
<evidence type="ECO:0000256" key="2">
    <source>
        <dbReference type="ARBA" id="ARBA00022801"/>
    </source>
</evidence>
<evidence type="ECO:0000256" key="5">
    <source>
        <dbReference type="SAM" id="Phobius"/>
    </source>
</evidence>
<protein>
    <recommendedName>
        <fullName evidence="6">PDEase domain-containing protein</fullName>
    </recommendedName>
</protein>
<reference evidence="7 8" key="1">
    <citation type="submission" date="2013-02" db="EMBL/GenBank/DDBJ databases">
        <title>The Genome Annotation of Plasmodium falciparum FCH/4.</title>
        <authorList>
            <consortium name="The Broad Institute Genome Sequencing Platform"/>
            <consortium name="The Broad Institute Genome Sequencing Center for Infectious Disease"/>
            <person name="Neafsey D."/>
            <person name="Hoffman S."/>
            <person name="Volkman S."/>
            <person name="Rosenthal P."/>
            <person name="Walker B."/>
            <person name="Young S.K."/>
            <person name="Zeng Q."/>
            <person name="Gargeya S."/>
            <person name="Fitzgerald M."/>
            <person name="Haas B."/>
            <person name="Abouelleil A."/>
            <person name="Allen A.W."/>
            <person name="Alvarado L."/>
            <person name="Arachchi H.M."/>
            <person name="Berlin A.M."/>
            <person name="Chapman S.B."/>
            <person name="Gainer-Dewar J."/>
            <person name="Goldberg J."/>
            <person name="Griggs A."/>
            <person name="Gujja S."/>
            <person name="Hansen M."/>
            <person name="Howarth C."/>
            <person name="Imamovic A."/>
            <person name="Ireland A."/>
            <person name="Larimer J."/>
            <person name="McCowan C."/>
            <person name="Murphy C."/>
            <person name="Pearson M."/>
            <person name="Poon T.W."/>
            <person name="Priest M."/>
            <person name="Roberts A."/>
            <person name="Saif S."/>
            <person name="Shea T."/>
            <person name="Sisk P."/>
            <person name="Sykes S."/>
            <person name="Wortman J."/>
            <person name="Nusbaum C."/>
            <person name="Birren B."/>
        </authorList>
    </citation>
    <scope>NUCLEOTIDE SEQUENCE [LARGE SCALE GENOMIC DNA]</scope>
    <source>
        <strain evidence="7 8">FCH/4</strain>
    </source>
</reference>
<feature type="active site" description="Proton donor" evidence="3">
    <location>
        <position position="260"/>
    </location>
</feature>
<keyword evidence="2" id="KW-0378">Hydrolase</keyword>
<dbReference type="Proteomes" id="UP000030656">
    <property type="component" value="Unassembled WGS sequence"/>
</dbReference>
<evidence type="ECO:0000256" key="1">
    <source>
        <dbReference type="ARBA" id="ARBA00022723"/>
    </source>
</evidence>
<feature type="transmembrane region" description="Helical" evidence="5">
    <location>
        <begin position="358"/>
        <end position="380"/>
    </location>
</feature>
<feature type="binding site" evidence="4">
    <location>
        <position position="301"/>
    </location>
    <ligand>
        <name>Zn(2+)</name>
        <dbReference type="ChEBI" id="CHEBI:29105"/>
        <label>1</label>
    </ligand>
</feature>
<keyword evidence="5" id="KW-0472">Membrane</keyword>
<keyword evidence="5" id="KW-1133">Transmembrane helix</keyword>
<evidence type="ECO:0000256" key="4">
    <source>
        <dbReference type="PIRSR" id="PIRSR623088-3"/>
    </source>
</evidence>
<reference evidence="7 8" key="2">
    <citation type="submission" date="2013-02" db="EMBL/GenBank/DDBJ databases">
        <title>The Genome Sequence of Plasmodium falciparum FCH/4.</title>
        <authorList>
            <consortium name="The Broad Institute Genome Sequencing Platform"/>
            <consortium name="The Broad Institute Genome Sequencing Center for Infectious Disease"/>
            <person name="Neafsey D."/>
            <person name="Cheeseman I."/>
            <person name="Volkman S."/>
            <person name="Adams J."/>
            <person name="Walker B."/>
            <person name="Young S.K."/>
            <person name="Zeng Q."/>
            <person name="Gargeya S."/>
            <person name="Fitzgerald M."/>
            <person name="Haas B."/>
            <person name="Abouelleil A."/>
            <person name="Alvarado L."/>
            <person name="Arachchi H.M."/>
            <person name="Berlin A.M."/>
            <person name="Chapman S.B."/>
            <person name="Dewar J."/>
            <person name="Goldberg J."/>
            <person name="Griggs A."/>
            <person name="Gujja S."/>
            <person name="Hansen M."/>
            <person name="Howarth C."/>
            <person name="Imamovic A."/>
            <person name="Larimer J."/>
            <person name="McCowan C."/>
            <person name="Murphy C."/>
            <person name="Neiman D."/>
            <person name="Pearson M."/>
            <person name="Priest M."/>
            <person name="Roberts A."/>
            <person name="Saif S."/>
            <person name="Shea T."/>
            <person name="Sisk P."/>
            <person name="Sykes S."/>
            <person name="Wortman J."/>
            <person name="Nusbaum C."/>
            <person name="Birren B."/>
        </authorList>
    </citation>
    <scope>NUCLEOTIDE SEQUENCE [LARGE SCALE GENOMIC DNA]</scope>
    <source>
        <strain evidence="7 8">FCH/4</strain>
    </source>
</reference>
<organism evidence="7 8">
    <name type="scientific">Plasmodium falciparum FCH/4</name>
    <dbReference type="NCBI Taxonomy" id="1036724"/>
    <lineage>
        <taxon>Eukaryota</taxon>
        <taxon>Sar</taxon>
        <taxon>Alveolata</taxon>
        <taxon>Apicomplexa</taxon>
        <taxon>Aconoidasida</taxon>
        <taxon>Haemosporida</taxon>
        <taxon>Plasmodiidae</taxon>
        <taxon>Plasmodium</taxon>
        <taxon>Plasmodium (Laverania)</taxon>
    </lineage>
</organism>
<dbReference type="OrthoDB" id="189220at2759"/>
<dbReference type="InterPro" id="IPR023174">
    <property type="entry name" value="PDEase_CS"/>
</dbReference>
<dbReference type="InterPro" id="IPR036971">
    <property type="entry name" value="PDEase_catalytic_dom_sf"/>
</dbReference>
<feature type="binding site" evidence="4">
    <location>
        <position position="264"/>
    </location>
    <ligand>
        <name>Zn(2+)</name>
        <dbReference type="ChEBI" id="CHEBI:29105"/>
        <label>1</label>
    </ligand>
</feature>
<dbReference type="InterPro" id="IPR023088">
    <property type="entry name" value="PDEase"/>
</dbReference>
<accession>A0A024VMV5</accession>
<dbReference type="PANTHER" id="PTHR11347">
    <property type="entry name" value="CYCLIC NUCLEOTIDE PHOSPHODIESTERASE"/>
    <property type="match status" value="1"/>
</dbReference>
<dbReference type="PRINTS" id="PR00387">
    <property type="entry name" value="PDIESTERASE1"/>
</dbReference>
<keyword evidence="1 4" id="KW-0479">Metal-binding</keyword>
<feature type="transmembrane region" description="Helical" evidence="5">
    <location>
        <begin position="5"/>
        <end position="22"/>
    </location>
</feature>
<dbReference type="InterPro" id="IPR003607">
    <property type="entry name" value="HD/PDEase_dom"/>
</dbReference>
<dbReference type="SUPFAM" id="SSF109604">
    <property type="entry name" value="HD-domain/PDEase-like"/>
    <property type="match status" value="1"/>
</dbReference>
<dbReference type="EMBL" id="KI927959">
    <property type="protein sequence ID" value="ETW29545.1"/>
    <property type="molecule type" value="Genomic_DNA"/>
</dbReference>
<name>A0A024VMV5_PLAFA</name>
<feature type="transmembrane region" description="Helical" evidence="5">
    <location>
        <begin position="80"/>
        <end position="101"/>
    </location>
</feature>
<gene>
    <name evidence="7" type="ORF">PFFCH_03019</name>
</gene>
<dbReference type="PROSITE" id="PS51845">
    <property type="entry name" value="PDEASE_I_2"/>
    <property type="match status" value="1"/>
</dbReference>
<evidence type="ECO:0000259" key="6">
    <source>
        <dbReference type="PROSITE" id="PS51845"/>
    </source>
</evidence>
<dbReference type="GO" id="GO:0004114">
    <property type="term" value="F:3',5'-cyclic-nucleotide phosphodiesterase activity"/>
    <property type="evidence" value="ECO:0007669"/>
    <property type="project" value="InterPro"/>
</dbReference>
<feature type="domain" description="PDEase" evidence="6">
    <location>
        <begin position="188"/>
        <end position="397"/>
    </location>
</feature>
<dbReference type="InterPro" id="IPR002073">
    <property type="entry name" value="PDEase_catalytic_dom"/>
</dbReference>
<dbReference type="CDD" id="cd00077">
    <property type="entry name" value="HDc"/>
    <property type="match status" value="1"/>
</dbReference>
<dbReference type="GO" id="GO:0007165">
    <property type="term" value="P:signal transduction"/>
    <property type="evidence" value="ECO:0007669"/>
    <property type="project" value="InterPro"/>
</dbReference>
<dbReference type="Pfam" id="PF00233">
    <property type="entry name" value="PDEase_I"/>
    <property type="match status" value="1"/>
</dbReference>
<keyword evidence="5" id="KW-0812">Transmembrane</keyword>
<dbReference type="Gene3D" id="1.10.1300.10">
    <property type="entry name" value="3'5'-cyclic nucleotide phosphodiesterase, catalytic domain"/>
    <property type="match status" value="1"/>
</dbReference>